<evidence type="ECO:0000313" key="1">
    <source>
        <dbReference type="EMBL" id="AEA46354.1"/>
    </source>
</evidence>
<dbReference type="HOGENOM" id="CLU_169408_2_1_2"/>
<evidence type="ECO:0000313" key="2">
    <source>
        <dbReference type="Proteomes" id="UP000008136"/>
    </source>
</evidence>
<organism evidence="1 2">
    <name type="scientific">Archaeoglobus veneficus (strain DSM 11195 / SNP6)</name>
    <dbReference type="NCBI Taxonomy" id="693661"/>
    <lineage>
        <taxon>Archaea</taxon>
        <taxon>Methanobacteriati</taxon>
        <taxon>Methanobacteriota</taxon>
        <taxon>Archaeoglobi</taxon>
        <taxon>Archaeoglobales</taxon>
        <taxon>Archaeoglobaceae</taxon>
        <taxon>Archaeoglobus</taxon>
    </lineage>
</organism>
<name>F2KP46_ARCVS</name>
<sequence length="75" mass="8494">MLCHAWLRFRVGEEEARILAESLKPDDPEWCKSYASGEELVVEIETQKIESLINACDDYFKTIKSGMTAIDAAKV</sequence>
<dbReference type="eggNOG" id="arCOG01354">
    <property type="taxonomic scope" value="Archaea"/>
</dbReference>
<dbReference type="RefSeq" id="WP_013683028.1">
    <property type="nucleotide sequence ID" value="NC_015320.1"/>
</dbReference>
<dbReference type="EMBL" id="CP002588">
    <property type="protein sequence ID" value="AEA46354.1"/>
    <property type="molecule type" value="Genomic_DNA"/>
</dbReference>
<dbReference type="Proteomes" id="UP000008136">
    <property type="component" value="Chromosome"/>
</dbReference>
<dbReference type="STRING" id="693661.Arcve_0320"/>
<dbReference type="AlphaFoldDB" id="F2KP46"/>
<gene>
    <name evidence="1" type="ordered locus">Arcve_0320</name>
</gene>
<reference evidence="1 2" key="1">
    <citation type="submission" date="2011-03" db="EMBL/GenBank/DDBJ databases">
        <title>The complete genome of Archaeoglobus veneficus SNP6.</title>
        <authorList>
            <consortium name="US DOE Joint Genome Institute (JGI-PGF)"/>
            <person name="Lucas S."/>
            <person name="Copeland A."/>
            <person name="Lapidus A."/>
            <person name="Bruce D."/>
            <person name="Goodwin L."/>
            <person name="Pitluck S."/>
            <person name="Kyrpides N."/>
            <person name="Mavromatis K."/>
            <person name="Pagani I."/>
            <person name="Ivanova N."/>
            <person name="Mikhailova N."/>
            <person name="Lu M."/>
            <person name="Detter J.C."/>
            <person name="Tapia R."/>
            <person name="Han C."/>
            <person name="Land M."/>
            <person name="Hauser L."/>
            <person name="Markowitz V."/>
            <person name="Cheng J.-F."/>
            <person name="Hugenholtz P."/>
            <person name="Woyke T."/>
            <person name="Wu D."/>
            <person name="Spring S."/>
            <person name="Brambilla E."/>
            <person name="Klenk H.-P."/>
            <person name="Eisen J.A."/>
        </authorList>
    </citation>
    <scope>NUCLEOTIDE SEQUENCE [LARGE SCALE GENOMIC DNA]</scope>
    <source>
        <strain>SNP6</strain>
    </source>
</reference>
<protein>
    <submittedName>
        <fullName evidence="1">Uncharacterized protein</fullName>
    </submittedName>
</protein>
<dbReference type="GeneID" id="10393414"/>
<dbReference type="NCBIfam" id="NF011470">
    <property type="entry name" value="PRK14887.1"/>
    <property type="match status" value="1"/>
</dbReference>
<accession>F2KP46</accession>
<dbReference type="KEGG" id="ave:Arcve_0320"/>
<dbReference type="OrthoDB" id="51591at2157"/>
<keyword evidence="2" id="KW-1185">Reference proteome</keyword>
<proteinExistence type="predicted"/>